<evidence type="ECO:0000313" key="15">
    <source>
        <dbReference type="EMBL" id="MCK9875759.1"/>
    </source>
</evidence>
<evidence type="ECO:0000256" key="9">
    <source>
        <dbReference type="ARBA" id="ARBA00048988"/>
    </source>
</evidence>
<dbReference type="InterPro" id="IPR044876">
    <property type="entry name" value="HRDC_dom_sf"/>
</dbReference>
<keyword evidence="4 10" id="KW-0347">Helicase</keyword>
<evidence type="ECO:0000256" key="7">
    <source>
        <dbReference type="ARBA" id="ARBA00034617"/>
    </source>
</evidence>
<dbReference type="InterPro" id="IPR000212">
    <property type="entry name" value="DNA_helicase_UvrD/REP"/>
</dbReference>
<name>A0ABT0JW41_9ACTN</name>
<dbReference type="Gene3D" id="1.10.10.160">
    <property type="match status" value="1"/>
</dbReference>
<protein>
    <recommendedName>
        <fullName evidence="8">DNA 3'-5' helicase</fullName>
        <ecNumber evidence="8">5.6.2.4</ecNumber>
    </recommendedName>
</protein>
<reference evidence="15 16" key="1">
    <citation type="submission" date="2022-04" db="EMBL/GenBank/DDBJ databases">
        <title>Genome diversity in the genus Frankia.</title>
        <authorList>
            <person name="Carlos-Shanley C."/>
            <person name="Hahn D."/>
        </authorList>
    </citation>
    <scope>NUCLEOTIDE SEQUENCE [LARGE SCALE GENOMIC DNA]</scope>
    <source>
        <strain evidence="15 16">Ag45/Mut15</strain>
    </source>
</reference>
<dbReference type="InterPro" id="IPR014016">
    <property type="entry name" value="UvrD-like_ATP-bd"/>
</dbReference>
<dbReference type="SUPFAM" id="SSF52540">
    <property type="entry name" value="P-loop containing nucleoside triphosphate hydrolases"/>
    <property type="match status" value="1"/>
</dbReference>
<dbReference type="InterPro" id="IPR014017">
    <property type="entry name" value="DNA_helicase_UvrD-like_C"/>
</dbReference>
<evidence type="ECO:0000256" key="11">
    <source>
        <dbReference type="SAM" id="MobiDB-lite"/>
    </source>
</evidence>
<evidence type="ECO:0000256" key="1">
    <source>
        <dbReference type="ARBA" id="ARBA00009922"/>
    </source>
</evidence>
<dbReference type="Pfam" id="PF00570">
    <property type="entry name" value="HRDC"/>
    <property type="match status" value="1"/>
</dbReference>
<sequence length="770" mass="81069">MSGPTAPPPAPTAAPRVPAAAAPAGPPGATPVAASREIGAAGPAAGHDLLAALDPEQRAAAAAPLGPVCILAGAGTGKTRTITHRIAHMVADRGVAPDQILAVSFTTRAAGELRGRLRAMGVPGVQARTFHSSALRQLQYFWPTVAGGPLPRLESSRIPTMARAAARLGLRTDRTELRDLTAEVEWAKVSLVTPEDYARLAAAAGRETTMTAATIGRLYGAYEETKREAGVLDLEDLLLLTAAMIEEHGFVAGEIRSRYRHFVVDEYQDVNMLQQRVLDAWLGDRDSLCVVGDPHQTIYSFAGASPRYLLEFPRRHPQATVVRLVRDYRSTPQVVALANRLVGAGPRAALVAAAPAGPAPVWLECDTEADEATAVTSRIRTLIARGLPASQIAVLYRTNAQSEAYESALGAAGIACLLRGGEKFFARPEVRKATGLLRAAVRSADTDRPLGLADAVADVLGALQWYPHTAAVGTGAERERWENLAALHRLAEDLAARDPAAGLGDFVDELADRATHEHLPTVEGVTLSTLHAAKGLEWDAVFLVGLTEGTLPLVHARSAEQIEEERRLLYVGITRARTQLVLSWSLARTQGASRVRRPSRFLDELRPARRGFGGAAGSSGSRGGGGATGRDASADPGGERSPGSDGMGGAPGSGGPGDAARTRTRGRSAVRCRVCGQSLTGASARVGRCAQCPGDVDAALYERLRVWRAATAKEARMPVFVILTDAALRAIAECRPGTVAELVRIPGIGQAKLDRYGAAVLALVADRATP</sequence>
<keyword evidence="6" id="KW-0413">Isomerase</keyword>
<dbReference type="InterPro" id="IPR013986">
    <property type="entry name" value="DExx_box_DNA_helicase_dom_sf"/>
</dbReference>
<evidence type="ECO:0000256" key="4">
    <source>
        <dbReference type="ARBA" id="ARBA00022806"/>
    </source>
</evidence>
<evidence type="ECO:0000256" key="5">
    <source>
        <dbReference type="ARBA" id="ARBA00022840"/>
    </source>
</evidence>
<dbReference type="Pfam" id="PF13361">
    <property type="entry name" value="UvrD_C"/>
    <property type="match status" value="2"/>
</dbReference>
<evidence type="ECO:0000256" key="2">
    <source>
        <dbReference type="ARBA" id="ARBA00022741"/>
    </source>
</evidence>
<dbReference type="PROSITE" id="PS50967">
    <property type="entry name" value="HRDC"/>
    <property type="match status" value="1"/>
</dbReference>
<dbReference type="CDD" id="cd17932">
    <property type="entry name" value="DEXQc_UvrD"/>
    <property type="match status" value="1"/>
</dbReference>
<dbReference type="PROSITE" id="PS51198">
    <property type="entry name" value="UVRD_HELICASE_ATP_BIND"/>
    <property type="match status" value="1"/>
</dbReference>
<feature type="domain" description="UvrD-like helicase C-terminal" evidence="14">
    <location>
        <begin position="332"/>
        <end position="578"/>
    </location>
</feature>
<evidence type="ECO:0000256" key="3">
    <source>
        <dbReference type="ARBA" id="ARBA00022801"/>
    </source>
</evidence>
<dbReference type="Pfam" id="PF00580">
    <property type="entry name" value="UvrD-helicase"/>
    <property type="match status" value="1"/>
</dbReference>
<dbReference type="EC" id="5.6.2.4" evidence="8"/>
<feature type="compositionally biased region" description="Gly residues" evidence="11">
    <location>
        <begin position="645"/>
        <end position="657"/>
    </location>
</feature>
<evidence type="ECO:0000259" key="14">
    <source>
        <dbReference type="PROSITE" id="PS51217"/>
    </source>
</evidence>
<organism evidence="15 16">
    <name type="scientific">Frankia umida</name>
    <dbReference type="NCBI Taxonomy" id="573489"/>
    <lineage>
        <taxon>Bacteria</taxon>
        <taxon>Bacillati</taxon>
        <taxon>Actinomycetota</taxon>
        <taxon>Actinomycetes</taxon>
        <taxon>Frankiales</taxon>
        <taxon>Frankiaceae</taxon>
        <taxon>Frankia</taxon>
    </lineage>
</organism>
<proteinExistence type="inferred from homology"/>
<dbReference type="Proteomes" id="UP001201873">
    <property type="component" value="Unassembled WGS sequence"/>
</dbReference>
<evidence type="ECO:0000313" key="16">
    <source>
        <dbReference type="Proteomes" id="UP001201873"/>
    </source>
</evidence>
<feature type="compositionally biased region" description="Pro residues" evidence="11">
    <location>
        <begin position="1"/>
        <end position="12"/>
    </location>
</feature>
<evidence type="ECO:0000259" key="13">
    <source>
        <dbReference type="PROSITE" id="PS51198"/>
    </source>
</evidence>
<dbReference type="SMART" id="SM00341">
    <property type="entry name" value="HRDC"/>
    <property type="match status" value="1"/>
</dbReference>
<feature type="domain" description="UvrD-like helicase ATP-binding" evidence="13">
    <location>
        <begin position="51"/>
        <end position="331"/>
    </location>
</feature>
<comment type="similarity">
    <text evidence="1">Belongs to the helicase family. UvrD subfamily.</text>
</comment>
<feature type="compositionally biased region" description="Low complexity" evidence="11">
    <location>
        <begin position="13"/>
        <end position="23"/>
    </location>
</feature>
<evidence type="ECO:0000256" key="6">
    <source>
        <dbReference type="ARBA" id="ARBA00023235"/>
    </source>
</evidence>
<dbReference type="Gene3D" id="3.40.50.300">
    <property type="entry name" value="P-loop containing nucleotide triphosphate hydrolases"/>
    <property type="match status" value="3"/>
</dbReference>
<feature type="domain" description="HRDC" evidence="12">
    <location>
        <begin position="694"/>
        <end position="770"/>
    </location>
</feature>
<evidence type="ECO:0000259" key="12">
    <source>
        <dbReference type="PROSITE" id="PS50967"/>
    </source>
</evidence>
<dbReference type="PANTHER" id="PTHR11070">
    <property type="entry name" value="UVRD / RECB / PCRA DNA HELICASE FAMILY MEMBER"/>
    <property type="match status" value="1"/>
</dbReference>
<dbReference type="SUPFAM" id="SSF47819">
    <property type="entry name" value="HRDC-like"/>
    <property type="match status" value="1"/>
</dbReference>
<keyword evidence="5 10" id="KW-0067">ATP-binding</keyword>
<comment type="caution">
    <text evidence="15">The sequence shown here is derived from an EMBL/GenBank/DDBJ whole genome shotgun (WGS) entry which is preliminary data.</text>
</comment>
<feature type="binding site" evidence="10">
    <location>
        <begin position="72"/>
        <end position="79"/>
    </location>
    <ligand>
        <name>ATP</name>
        <dbReference type="ChEBI" id="CHEBI:30616"/>
    </ligand>
</feature>
<dbReference type="PANTHER" id="PTHR11070:SF69">
    <property type="entry name" value="ATP-DEPENDENT DNA HELICASE UVRD2"/>
    <property type="match status" value="1"/>
</dbReference>
<comment type="catalytic activity">
    <reaction evidence="9">
        <text>ATP + H2O = ADP + phosphate + H(+)</text>
        <dbReference type="Rhea" id="RHEA:13065"/>
        <dbReference type="ChEBI" id="CHEBI:15377"/>
        <dbReference type="ChEBI" id="CHEBI:15378"/>
        <dbReference type="ChEBI" id="CHEBI:30616"/>
        <dbReference type="ChEBI" id="CHEBI:43474"/>
        <dbReference type="ChEBI" id="CHEBI:456216"/>
        <dbReference type="EC" id="5.6.2.4"/>
    </reaction>
</comment>
<feature type="compositionally biased region" description="Gly residues" evidence="11">
    <location>
        <begin position="611"/>
        <end position="628"/>
    </location>
</feature>
<dbReference type="PROSITE" id="PS51217">
    <property type="entry name" value="UVRD_HELICASE_CTER"/>
    <property type="match status" value="1"/>
</dbReference>
<keyword evidence="3 10" id="KW-0378">Hydrolase</keyword>
<dbReference type="InterPro" id="IPR002121">
    <property type="entry name" value="HRDC_dom"/>
</dbReference>
<comment type="catalytic activity">
    <reaction evidence="7">
        <text>Couples ATP hydrolysis with the unwinding of duplex DNA by translocating in the 3'-5' direction.</text>
        <dbReference type="EC" id="5.6.2.4"/>
    </reaction>
</comment>
<gene>
    <name evidence="15" type="ORF">MXD59_08225</name>
</gene>
<dbReference type="Gene3D" id="1.10.150.80">
    <property type="entry name" value="HRDC domain"/>
    <property type="match status" value="1"/>
</dbReference>
<dbReference type="CDD" id="cd18807">
    <property type="entry name" value="SF1_C_UvrD"/>
    <property type="match status" value="1"/>
</dbReference>
<dbReference type="InterPro" id="IPR010997">
    <property type="entry name" value="HRDC-like_sf"/>
</dbReference>
<feature type="region of interest" description="Disordered" evidence="11">
    <location>
        <begin position="1"/>
        <end position="33"/>
    </location>
</feature>
<dbReference type="EMBL" id="JALKFT010000006">
    <property type="protein sequence ID" value="MCK9875759.1"/>
    <property type="molecule type" value="Genomic_DNA"/>
</dbReference>
<dbReference type="GO" id="GO:0004386">
    <property type="term" value="F:helicase activity"/>
    <property type="evidence" value="ECO:0007669"/>
    <property type="project" value="UniProtKB-KW"/>
</dbReference>
<dbReference type="RefSeq" id="WP_248824164.1">
    <property type="nucleotide sequence ID" value="NZ_JALKFT010000006.1"/>
</dbReference>
<keyword evidence="16" id="KW-1185">Reference proteome</keyword>
<keyword evidence="2 10" id="KW-0547">Nucleotide-binding</keyword>
<dbReference type="InterPro" id="IPR027417">
    <property type="entry name" value="P-loop_NTPase"/>
</dbReference>
<accession>A0ABT0JW41</accession>
<feature type="region of interest" description="Disordered" evidence="11">
    <location>
        <begin position="606"/>
        <end position="666"/>
    </location>
</feature>
<evidence type="ECO:0000256" key="8">
    <source>
        <dbReference type="ARBA" id="ARBA00034808"/>
    </source>
</evidence>
<evidence type="ECO:0000256" key="10">
    <source>
        <dbReference type="PROSITE-ProRule" id="PRU00560"/>
    </source>
</evidence>